<dbReference type="OrthoDB" id="167134at2759"/>
<sequence length="105" mass="12633">MSYEHRKKRDPYNKYDGDKSNRLALFPETHSWYEVKLIVCALDVEYDRLILMRLIEGAIVSTDLLEMRTSVHVENPNVFRTCMEWKYKEIQKSWQDYYSMTSAVD</sequence>
<comment type="caution">
    <text evidence="1">The sequence shown here is derived from an EMBL/GenBank/DDBJ whole genome shotgun (WGS) entry which is preliminary data.</text>
</comment>
<name>W2Z0D8_PHYNI</name>
<evidence type="ECO:0000313" key="2">
    <source>
        <dbReference type="Proteomes" id="UP000018948"/>
    </source>
</evidence>
<dbReference type="AlphaFoldDB" id="W2Z0D8"/>
<protein>
    <submittedName>
        <fullName evidence="1">Uncharacterized protein</fullName>
    </submittedName>
</protein>
<evidence type="ECO:0000313" key="1">
    <source>
        <dbReference type="EMBL" id="ETP40847.1"/>
    </source>
</evidence>
<dbReference type="Proteomes" id="UP000018948">
    <property type="component" value="Unassembled WGS sequence"/>
</dbReference>
<organism evidence="1 2">
    <name type="scientific">Phytophthora nicotianae P10297</name>
    <dbReference type="NCBI Taxonomy" id="1317064"/>
    <lineage>
        <taxon>Eukaryota</taxon>
        <taxon>Sar</taxon>
        <taxon>Stramenopiles</taxon>
        <taxon>Oomycota</taxon>
        <taxon>Peronosporomycetes</taxon>
        <taxon>Peronosporales</taxon>
        <taxon>Peronosporaceae</taxon>
        <taxon>Phytophthora</taxon>
    </lineage>
</organism>
<accession>W2Z0D8</accession>
<gene>
    <name evidence="1" type="ORF">F442_11881</name>
</gene>
<reference evidence="1 2" key="1">
    <citation type="submission" date="2013-11" db="EMBL/GenBank/DDBJ databases">
        <title>The Genome Sequence of Phytophthora parasitica P10297.</title>
        <authorList>
            <consortium name="The Broad Institute Genomics Platform"/>
            <person name="Russ C."/>
            <person name="Tyler B."/>
            <person name="Panabieres F."/>
            <person name="Shan W."/>
            <person name="Tripathy S."/>
            <person name="Grunwald N."/>
            <person name="Machado M."/>
            <person name="Johnson C.S."/>
            <person name="Walker B."/>
            <person name="Young S.K."/>
            <person name="Zeng Q."/>
            <person name="Gargeya S."/>
            <person name="Fitzgerald M."/>
            <person name="Haas B."/>
            <person name="Abouelleil A."/>
            <person name="Allen A.W."/>
            <person name="Alvarado L."/>
            <person name="Arachchi H.M."/>
            <person name="Berlin A.M."/>
            <person name="Chapman S.B."/>
            <person name="Gainer-Dewar J."/>
            <person name="Goldberg J."/>
            <person name="Griggs A."/>
            <person name="Gujja S."/>
            <person name="Hansen M."/>
            <person name="Howarth C."/>
            <person name="Imamovic A."/>
            <person name="Ireland A."/>
            <person name="Larimer J."/>
            <person name="McCowan C."/>
            <person name="Murphy C."/>
            <person name="Pearson M."/>
            <person name="Poon T.W."/>
            <person name="Priest M."/>
            <person name="Roberts A."/>
            <person name="Saif S."/>
            <person name="Shea T."/>
            <person name="Sisk P."/>
            <person name="Sykes S."/>
            <person name="Wortman J."/>
            <person name="Nusbaum C."/>
            <person name="Birren B."/>
        </authorList>
    </citation>
    <scope>NUCLEOTIDE SEQUENCE [LARGE SCALE GENOMIC DNA]</scope>
    <source>
        <strain evidence="1 2">P10297</strain>
    </source>
</reference>
<dbReference type="EMBL" id="ANIY01002470">
    <property type="protein sequence ID" value="ETP40847.1"/>
    <property type="molecule type" value="Genomic_DNA"/>
</dbReference>
<proteinExistence type="predicted"/>